<dbReference type="EMBL" id="QNUK01000014">
    <property type="protein sequence ID" value="KAF5908321.1"/>
    <property type="molecule type" value="Genomic_DNA"/>
</dbReference>
<proteinExistence type="predicted"/>
<keyword evidence="4" id="KW-1185">Reference proteome</keyword>
<sequence>ERKEARTSESPQLPLLRANATDSTSVKVYKDIYIFKYVCLLFFFFSLLQTSSQDPRVCLRKPSAPSPPRKRHGHDFSE</sequence>
<accession>A0A8J4U1G3</accession>
<comment type="caution">
    <text evidence="3">The sequence shown here is derived from an EMBL/GenBank/DDBJ whole genome shotgun (WGS) entry which is preliminary data.</text>
</comment>
<keyword evidence="2" id="KW-0812">Transmembrane</keyword>
<protein>
    <submittedName>
        <fullName evidence="3">Uncharacterized protein</fullName>
    </submittedName>
</protein>
<evidence type="ECO:0000256" key="2">
    <source>
        <dbReference type="SAM" id="Phobius"/>
    </source>
</evidence>
<evidence type="ECO:0000256" key="1">
    <source>
        <dbReference type="SAM" id="MobiDB-lite"/>
    </source>
</evidence>
<feature type="non-terminal residue" evidence="3">
    <location>
        <position position="1"/>
    </location>
</feature>
<organism evidence="3 4">
    <name type="scientific">Clarias magur</name>
    <name type="common">Asian catfish</name>
    <name type="synonym">Macropteronotus magur</name>
    <dbReference type="NCBI Taxonomy" id="1594786"/>
    <lineage>
        <taxon>Eukaryota</taxon>
        <taxon>Metazoa</taxon>
        <taxon>Chordata</taxon>
        <taxon>Craniata</taxon>
        <taxon>Vertebrata</taxon>
        <taxon>Euteleostomi</taxon>
        <taxon>Actinopterygii</taxon>
        <taxon>Neopterygii</taxon>
        <taxon>Teleostei</taxon>
        <taxon>Ostariophysi</taxon>
        <taxon>Siluriformes</taxon>
        <taxon>Clariidae</taxon>
        <taxon>Clarias</taxon>
    </lineage>
</organism>
<feature type="transmembrane region" description="Helical" evidence="2">
    <location>
        <begin position="32"/>
        <end position="51"/>
    </location>
</feature>
<keyword evidence="2" id="KW-0472">Membrane</keyword>
<dbReference type="Proteomes" id="UP000727407">
    <property type="component" value="Unassembled WGS sequence"/>
</dbReference>
<gene>
    <name evidence="3" type="ORF">DAT39_002005</name>
</gene>
<feature type="compositionally biased region" description="Basic residues" evidence="1">
    <location>
        <begin position="68"/>
        <end position="78"/>
    </location>
</feature>
<evidence type="ECO:0000313" key="3">
    <source>
        <dbReference type="EMBL" id="KAF5908321.1"/>
    </source>
</evidence>
<dbReference type="AlphaFoldDB" id="A0A8J4U1G3"/>
<evidence type="ECO:0000313" key="4">
    <source>
        <dbReference type="Proteomes" id="UP000727407"/>
    </source>
</evidence>
<feature type="non-terminal residue" evidence="3">
    <location>
        <position position="78"/>
    </location>
</feature>
<feature type="region of interest" description="Disordered" evidence="1">
    <location>
        <begin position="53"/>
        <end position="78"/>
    </location>
</feature>
<keyword evidence="2" id="KW-1133">Transmembrane helix</keyword>
<reference evidence="3" key="1">
    <citation type="submission" date="2020-07" db="EMBL/GenBank/DDBJ databases">
        <title>Clarias magur genome sequencing, assembly and annotation.</title>
        <authorList>
            <person name="Kushwaha B."/>
            <person name="Kumar R."/>
            <person name="Das P."/>
            <person name="Joshi C.G."/>
            <person name="Kumar D."/>
            <person name="Nagpure N.S."/>
            <person name="Pandey M."/>
            <person name="Agarwal S."/>
            <person name="Srivastava S."/>
            <person name="Singh M."/>
            <person name="Sahoo L."/>
            <person name="Jayasankar P."/>
            <person name="Meher P.K."/>
            <person name="Koringa P.G."/>
            <person name="Iquebal M.A."/>
            <person name="Das S.P."/>
            <person name="Bit A."/>
            <person name="Patnaik S."/>
            <person name="Patel N."/>
            <person name="Shah T.M."/>
            <person name="Hinsu A."/>
            <person name="Jena J.K."/>
        </authorList>
    </citation>
    <scope>NUCLEOTIDE SEQUENCE</scope>
    <source>
        <strain evidence="3">CIFAMagur01</strain>
        <tissue evidence="3">Testis</tissue>
    </source>
</reference>
<name>A0A8J4U1G3_CLAMG</name>